<dbReference type="EMBL" id="ML976977">
    <property type="protein sequence ID" value="KAF1963278.1"/>
    <property type="molecule type" value="Genomic_DNA"/>
</dbReference>
<dbReference type="FunFam" id="2.40.180.10:FF:000003">
    <property type="entry name" value="Catalase"/>
    <property type="match status" value="1"/>
</dbReference>
<sequence>MVASRLFALLAASAQLTNAACPLMTGELEARDLPADHPPVRRDTTATPTDEFLSQFELKDEDAFLTSDVGGPISDQDSLSAGDRGPTLLEDFIFRQKITHFDHERVPERAVHARGAGAHGVFTSYGDWSNITDASFLKSAGKETPVFVRYSTVAGSRGSADTVRDVHGFATRFYTDEGNFDIVGNNIPVFFIQDAIKFPDLIHAVKPKPDREIPQAASAHDSAWDFFSQQPSALHTLFWAMSGHGTVRSYRHMDGWGVHTFRFVTSDGKTKLVKFRLRTLQGKASLLWEEAQIVSGKNADYHRQDLWDAIEAGNFPEYEFEVQIMEEEDQLRFGFDVLDPTKIVPEDLVPFTPLGKLTLNRNPRNYFAETEQIMYQVGHIVRGIDFTDDPLLQGRIFSYMDTQLNRHGGPNFEQLPINQPRVPWHNNNRDGAGQMYIPLNTAAYSPNTLNKGSPKQANQTTGRGFFSAPNRSGGQFVRATSPTFADVWSQARLFFNSLLPVEQQFVVNAIRFETAQLTSDVVKNNVLIQLNRVSHDIATRVATVLGLTAPEADPTYYHDNTTIGVSASKDPLLKLDGLKVGYLTSNAAGGNSSTASLKSTLEALKVNLVVVSETLGNGVSQTYSASDASQFDAIVIGDGVGALFSTSNNLANSNSTSGFNATASALSTLYPAGRPLQILQDGYRWGKPVAAIGTGAEAFKAAGIEAGTPGVYGGGDVSALSNDLEQGLKQFKFLDRYPLDQ</sequence>
<evidence type="ECO:0000313" key="18">
    <source>
        <dbReference type="Proteomes" id="UP000800035"/>
    </source>
</evidence>
<keyword evidence="7 10" id="KW-0560">Oxidoreductase</keyword>
<proteinExistence type="inferred from homology"/>
<comment type="cofactor">
    <cofactor evidence="1 10 12">
        <name>heme</name>
        <dbReference type="ChEBI" id="CHEBI:30413"/>
    </cofactor>
</comment>
<evidence type="ECO:0000256" key="9">
    <source>
        <dbReference type="ARBA" id="ARBA00023324"/>
    </source>
</evidence>
<dbReference type="GO" id="GO:0005829">
    <property type="term" value="C:cytosol"/>
    <property type="evidence" value="ECO:0007669"/>
    <property type="project" value="TreeGrafter"/>
</dbReference>
<dbReference type="InterPro" id="IPR029062">
    <property type="entry name" value="Class_I_gatase-like"/>
</dbReference>
<dbReference type="PIRSF" id="PIRSF038927">
    <property type="entry name" value="Catalase_clade2"/>
    <property type="match status" value="1"/>
</dbReference>
<dbReference type="InterPro" id="IPR011614">
    <property type="entry name" value="Catalase_core"/>
</dbReference>
<dbReference type="SUPFAM" id="SSF56634">
    <property type="entry name" value="Heme-dependent catalase-like"/>
    <property type="match status" value="1"/>
</dbReference>
<dbReference type="InterPro" id="IPR002226">
    <property type="entry name" value="Catalase_haem_BS"/>
</dbReference>
<evidence type="ECO:0000256" key="13">
    <source>
        <dbReference type="RuleBase" id="RU000498"/>
    </source>
</evidence>
<evidence type="ECO:0000256" key="4">
    <source>
        <dbReference type="ARBA" id="ARBA00022559"/>
    </source>
</evidence>
<organism evidence="17 18">
    <name type="scientific">Byssothecium circinans</name>
    <dbReference type="NCBI Taxonomy" id="147558"/>
    <lineage>
        <taxon>Eukaryota</taxon>
        <taxon>Fungi</taxon>
        <taxon>Dikarya</taxon>
        <taxon>Ascomycota</taxon>
        <taxon>Pezizomycotina</taxon>
        <taxon>Dothideomycetes</taxon>
        <taxon>Pleosporomycetidae</taxon>
        <taxon>Pleosporales</taxon>
        <taxon>Massarineae</taxon>
        <taxon>Massarinaceae</taxon>
        <taxon>Byssothecium</taxon>
    </lineage>
</organism>
<dbReference type="GO" id="GO:0006979">
    <property type="term" value="P:response to oxidative stress"/>
    <property type="evidence" value="ECO:0007669"/>
    <property type="project" value="InterPro"/>
</dbReference>
<dbReference type="PANTHER" id="PTHR42821">
    <property type="entry name" value="CATALASE"/>
    <property type="match status" value="1"/>
</dbReference>
<dbReference type="SMART" id="SM01060">
    <property type="entry name" value="Catalase"/>
    <property type="match status" value="1"/>
</dbReference>
<dbReference type="InterPro" id="IPR018028">
    <property type="entry name" value="Catalase"/>
</dbReference>
<comment type="function">
    <text evidence="14">Catalyzes the degradation of hydrogen peroxide (H(2)O(2)) generated by peroxisomal oxidases to water and oxygen, thereby protecting cells from the toxic effects of hydrogen peroxide.</text>
</comment>
<dbReference type="InterPro" id="IPR010582">
    <property type="entry name" value="Catalase_immune_responsive"/>
</dbReference>
<keyword evidence="8 10" id="KW-0408">Iron</keyword>
<feature type="active site" evidence="11">
    <location>
        <position position="112"/>
    </location>
</feature>
<keyword evidence="6 10" id="KW-0479">Metal-binding</keyword>
<feature type="active site" evidence="11">
    <location>
        <position position="185"/>
    </location>
</feature>
<dbReference type="AlphaFoldDB" id="A0A6A5UEU0"/>
<dbReference type="PANTHER" id="PTHR42821:SF3">
    <property type="entry name" value="CATALASE B"/>
    <property type="match status" value="1"/>
</dbReference>
<evidence type="ECO:0000256" key="12">
    <source>
        <dbReference type="PIRSR" id="PIRSR038927-2"/>
    </source>
</evidence>
<dbReference type="SUPFAM" id="SSF52317">
    <property type="entry name" value="Class I glutamine amidotransferase-like"/>
    <property type="match status" value="1"/>
</dbReference>
<evidence type="ECO:0000256" key="14">
    <source>
        <dbReference type="RuleBase" id="RU004142"/>
    </source>
</evidence>
<dbReference type="GO" id="GO:0046872">
    <property type="term" value="F:metal ion binding"/>
    <property type="evidence" value="ECO:0007669"/>
    <property type="project" value="UniProtKB-KW"/>
</dbReference>
<dbReference type="Pfam" id="PF06628">
    <property type="entry name" value="Catalase-rel"/>
    <property type="match status" value="1"/>
</dbReference>
<evidence type="ECO:0000256" key="5">
    <source>
        <dbReference type="ARBA" id="ARBA00022617"/>
    </source>
</evidence>
<name>A0A6A5UEU0_9PLEO</name>
<protein>
    <recommendedName>
        <fullName evidence="3 10">Catalase</fullName>
        <ecNumber evidence="3 10">1.11.1.6</ecNumber>
    </recommendedName>
</protein>
<evidence type="ECO:0000259" key="16">
    <source>
        <dbReference type="SMART" id="SM01060"/>
    </source>
</evidence>
<dbReference type="EC" id="1.11.1.6" evidence="3 10"/>
<keyword evidence="9 10" id="KW-0376">Hydrogen peroxide</keyword>
<evidence type="ECO:0000256" key="10">
    <source>
        <dbReference type="PIRNR" id="PIRNR038927"/>
    </source>
</evidence>
<dbReference type="PROSITE" id="PS00438">
    <property type="entry name" value="CATALASE_2"/>
    <property type="match status" value="1"/>
</dbReference>
<evidence type="ECO:0000313" key="17">
    <source>
        <dbReference type="EMBL" id="KAF1963278.1"/>
    </source>
</evidence>
<accession>A0A6A5UEU0</accession>
<evidence type="ECO:0000256" key="1">
    <source>
        <dbReference type="ARBA" id="ARBA00001971"/>
    </source>
</evidence>
<evidence type="ECO:0000256" key="7">
    <source>
        <dbReference type="ARBA" id="ARBA00023002"/>
    </source>
</evidence>
<dbReference type="Pfam" id="PF18011">
    <property type="entry name" value="Catalase_C"/>
    <property type="match status" value="1"/>
</dbReference>
<comment type="function">
    <text evidence="10">Occurs in almost all aerobically respiring organisms and serves to protect cells from the toxic effects of hydrogen peroxide.</text>
</comment>
<feature type="signal peptide" evidence="15">
    <location>
        <begin position="1"/>
        <end position="19"/>
    </location>
</feature>
<feature type="domain" description="Catalase core" evidence="16">
    <location>
        <begin position="66"/>
        <end position="453"/>
    </location>
</feature>
<evidence type="ECO:0000256" key="8">
    <source>
        <dbReference type="ARBA" id="ARBA00023004"/>
    </source>
</evidence>
<dbReference type="InterPro" id="IPR043156">
    <property type="entry name" value="Catalase_clade2_helical"/>
</dbReference>
<dbReference type="InterPro" id="IPR020835">
    <property type="entry name" value="Catalase_sf"/>
</dbReference>
<reference evidence="17" key="1">
    <citation type="journal article" date="2020" name="Stud. Mycol.">
        <title>101 Dothideomycetes genomes: a test case for predicting lifestyles and emergence of pathogens.</title>
        <authorList>
            <person name="Haridas S."/>
            <person name="Albert R."/>
            <person name="Binder M."/>
            <person name="Bloem J."/>
            <person name="Labutti K."/>
            <person name="Salamov A."/>
            <person name="Andreopoulos B."/>
            <person name="Baker S."/>
            <person name="Barry K."/>
            <person name="Bills G."/>
            <person name="Bluhm B."/>
            <person name="Cannon C."/>
            <person name="Castanera R."/>
            <person name="Culley D."/>
            <person name="Daum C."/>
            <person name="Ezra D."/>
            <person name="Gonzalez J."/>
            <person name="Henrissat B."/>
            <person name="Kuo A."/>
            <person name="Liang C."/>
            <person name="Lipzen A."/>
            <person name="Lutzoni F."/>
            <person name="Magnuson J."/>
            <person name="Mondo S."/>
            <person name="Nolan M."/>
            <person name="Ohm R."/>
            <person name="Pangilinan J."/>
            <person name="Park H.-J."/>
            <person name="Ramirez L."/>
            <person name="Alfaro M."/>
            <person name="Sun H."/>
            <person name="Tritt A."/>
            <person name="Yoshinaga Y."/>
            <person name="Zwiers L.-H."/>
            <person name="Turgeon B."/>
            <person name="Goodwin S."/>
            <person name="Spatafora J."/>
            <person name="Crous P."/>
            <person name="Grigoriev I."/>
        </authorList>
    </citation>
    <scope>NUCLEOTIDE SEQUENCE</scope>
    <source>
        <strain evidence="17">CBS 675.92</strain>
    </source>
</reference>
<evidence type="ECO:0000256" key="15">
    <source>
        <dbReference type="SAM" id="SignalP"/>
    </source>
</evidence>
<dbReference type="GO" id="GO:0004096">
    <property type="term" value="F:catalase activity"/>
    <property type="evidence" value="ECO:0007669"/>
    <property type="project" value="UniProtKB-UniRule"/>
</dbReference>
<keyword evidence="18" id="KW-1185">Reference proteome</keyword>
<dbReference type="Gene3D" id="1.20.1370.20">
    <property type="match status" value="1"/>
</dbReference>
<dbReference type="InterPro" id="IPR024712">
    <property type="entry name" value="Catalase_clade2"/>
</dbReference>
<keyword evidence="4 10" id="KW-0575">Peroxidase</keyword>
<evidence type="ECO:0000256" key="3">
    <source>
        <dbReference type="ARBA" id="ARBA00012314"/>
    </source>
</evidence>
<evidence type="ECO:0000256" key="11">
    <source>
        <dbReference type="PIRSR" id="PIRSR038927-1"/>
    </source>
</evidence>
<dbReference type="Gene3D" id="3.40.50.880">
    <property type="match status" value="1"/>
</dbReference>
<dbReference type="PRINTS" id="PR00067">
    <property type="entry name" value="CATALASE"/>
</dbReference>
<dbReference type="GO" id="GO:0042744">
    <property type="term" value="P:hydrogen peroxide catabolic process"/>
    <property type="evidence" value="ECO:0007669"/>
    <property type="project" value="UniProtKB-UniRule"/>
</dbReference>
<dbReference type="InterPro" id="IPR024708">
    <property type="entry name" value="Catalase_AS"/>
</dbReference>
<dbReference type="Gene3D" id="2.40.180.10">
    <property type="entry name" value="Catalase core domain"/>
    <property type="match status" value="1"/>
</dbReference>
<dbReference type="OrthoDB" id="6880011at2759"/>
<feature type="binding site" description="axial binding residue" evidence="12">
    <location>
        <position position="399"/>
    </location>
    <ligand>
        <name>heme</name>
        <dbReference type="ChEBI" id="CHEBI:30413"/>
    </ligand>
    <ligandPart>
        <name>Fe</name>
        <dbReference type="ChEBI" id="CHEBI:18248"/>
    </ligandPart>
</feature>
<comment type="catalytic activity">
    <reaction evidence="10 13">
        <text>2 H2O2 = O2 + 2 H2O</text>
        <dbReference type="Rhea" id="RHEA:20309"/>
        <dbReference type="ChEBI" id="CHEBI:15377"/>
        <dbReference type="ChEBI" id="CHEBI:15379"/>
        <dbReference type="ChEBI" id="CHEBI:16240"/>
        <dbReference type="EC" id="1.11.1.6"/>
    </reaction>
</comment>
<evidence type="ECO:0000256" key="2">
    <source>
        <dbReference type="ARBA" id="ARBA00005329"/>
    </source>
</evidence>
<evidence type="ECO:0000256" key="6">
    <source>
        <dbReference type="ARBA" id="ARBA00022723"/>
    </source>
</evidence>
<keyword evidence="15" id="KW-0732">Signal</keyword>
<comment type="similarity">
    <text evidence="2 10 13">Belongs to the catalase family.</text>
</comment>
<dbReference type="InterPro" id="IPR041399">
    <property type="entry name" value="Catalase_large_C"/>
</dbReference>
<dbReference type="Proteomes" id="UP000800035">
    <property type="component" value="Unassembled WGS sequence"/>
</dbReference>
<dbReference type="PROSITE" id="PS00437">
    <property type="entry name" value="CATALASE_1"/>
    <property type="match status" value="1"/>
</dbReference>
<keyword evidence="5 10" id="KW-0349">Heme</keyword>
<dbReference type="Pfam" id="PF00199">
    <property type="entry name" value="Catalase"/>
    <property type="match status" value="1"/>
</dbReference>
<dbReference type="CDD" id="cd03132">
    <property type="entry name" value="GATase1_catalase"/>
    <property type="match status" value="1"/>
</dbReference>
<gene>
    <name evidence="17" type="ORF">CC80DRAFT_1344</name>
</gene>
<feature type="chain" id="PRO_5025657337" description="Catalase" evidence="15">
    <location>
        <begin position="20"/>
        <end position="741"/>
    </location>
</feature>
<dbReference type="PROSITE" id="PS51402">
    <property type="entry name" value="CATALASE_3"/>
    <property type="match status" value="1"/>
</dbReference>
<dbReference type="GO" id="GO:0020037">
    <property type="term" value="F:heme binding"/>
    <property type="evidence" value="ECO:0007669"/>
    <property type="project" value="UniProtKB-UniRule"/>
</dbReference>